<name>A0A3E0VFH8_9MICO</name>
<dbReference type="Gene3D" id="3.40.50.720">
    <property type="entry name" value="NAD(P)-binding Rossmann-like Domain"/>
    <property type="match status" value="1"/>
</dbReference>
<keyword evidence="3" id="KW-1185">Reference proteome</keyword>
<dbReference type="SUPFAM" id="SSF51735">
    <property type="entry name" value="NAD(P)-binding Rossmann-fold domains"/>
    <property type="match status" value="1"/>
</dbReference>
<dbReference type="Pfam" id="PF13460">
    <property type="entry name" value="NAD_binding_10"/>
    <property type="match status" value="1"/>
</dbReference>
<dbReference type="EMBL" id="NBWZ01000001">
    <property type="protein sequence ID" value="RFA08303.1"/>
    <property type="molecule type" value="Genomic_DNA"/>
</dbReference>
<dbReference type="InterPro" id="IPR016040">
    <property type="entry name" value="NAD(P)-bd_dom"/>
</dbReference>
<dbReference type="RefSeq" id="WP_116413714.1">
    <property type="nucleotide sequence ID" value="NZ_NBWZ01000001.1"/>
</dbReference>
<dbReference type="InterPro" id="IPR036291">
    <property type="entry name" value="NAD(P)-bd_dom_sf"/>
</dbReference>
<evidence type="ECO:0000313" key="2">
    <source>
        <dbReference type="EMBL" id="RFA08303.1"/>
    </source>
</evidence>
<dbReference type="AlphaFoldDB" id="A0A3E0VFH8"/>
<comment type="caution">
    <text evidence="2">The sequence shown here is derived from an EMBL/GenBank/DDBJ whole genome shotgun (WGS) entry which is preliminary data.</text>
</comment>
<evidence type="ECO:0000313" key="3">
    <source>
        <dbReference type="Proteomes" id="UP000256486"/>
    </source>
</evidence>
<dbReference type="OrthoDB" id="4248066at2"/>
<sequence>MRIAIAGGHGAIALHLEKILSDQGHDAVAIIRNAEHASDVLAAGGIPVLIDLEKVDARTLALDLTGVDAVVFAAGAGPGSTAERKNTVDRDGAILLADAAEAAGIHRYVLVSSMGADDFDPASDDIFQIYLAAKSAADANVRERALDWTIIRPGGLTDEPGTGQVTLAESTGRGTIPRQDVAALVAAALLDGIAIGAQFEAISGDTSIPEALAAVRY</sequence>
<dbReference type="Proteomes" id="UP000256486">
    <property type="component" value="Unassembled WGS sequence"/>
</dbReference>
<accession>A0A3E0VFH8</accession>
<evidence type="ECO:0000259" key="1">
    <source>
        <dbReference type="Pfam" id="PF13460"/>
    </source>
</evidence>
<reference evidence="2 3" key="1">
    <citation type="submission" date="2017-04" db="EMBL/GenBank/DDBJ databases">
        <title>Comparative genome analysis of Subtercola boreus.</title>
        <authorList>
            <person name="Cho Y.-J."/>
            <person name="Cho A."/>
            <person name="Kim O.-S."/>
            <person name="Lee J.-I."/>
        </authorList>
    </citation>
    <scope>NUCLEOTIDE SEQUENCE [LARGE SCALE GENOMIC DNA]</scope>
    <source>
        <strain evidence="2 3">K300</strain>
    </source>
</reference>
<protein>
    <submittedName>
        <fullName evidence="2">NAD-dependent dehydratase</fullName>
    </submittedName>
</protein>
<proteinExistence type="predicted"/>
<dbReference type="PANTHER" id="PTHR15020:SF50">
    <property type="entry name" value="UPF0659 PROTEIN YMR090W"/>
    <property type="match status" value="1"/>
</dbReference>
<dbReference type="CDD" id="cd05243">
    <property type="entry name" value="SDR_a5"/>
    <property type="match status" value="1"/>
</dbReference>
<gene>
    <name evidence="2" type="ORF">B7R54_02990</name>
</gene>
<organism evidence="2 3">
    <name type="scientific">Subtercola boreus</name>
    <dbReference type="NCBI Taxonomy" id="120213"/>
    <lineage>
        <taxon>Bacteria</taxon>
        <taxon>Bacillati</taxon>
        <taxon>Actinomycetota</taxon>
        <taxon>Actinomycetes</taxon>
        <taxon>Micrococcales</taxon>
        <taxon>Microbacteriaceae</taxon>
        <taxon>Subtercola</taxon>
    </lineage>
</organism>
<feature type="domain" description="NAD(P)-binding" evidence="1">
    <location>
        <begin position="7"/>
        <end position="190"/>
    </location>
</feature>
<dbReference type="PANTHER" id="PTHR15020">
    <property type="entry name" value="FLAVIN REDUCTASE-RELATED"/>
    <property type="match status" value="1"/>
</dbReference>